<keyword evidence="4" id="KW-0410">Iron transport</keyword>
<evidence type="ECO:0000256" key="1">
    <source>
        <dbReference type="ARBA" id="ARBA00004196"/>
    </source>
</evidence>
<name>A0A2N9Y417_9NEIS</name>
<sequence length="313" mass="34122">MKKIITLAVASALMMGLSACQSTAPSINLTQAGEEIKIPVQPQKIVVMDFGALDTLDALGAGNRVIAAPVSNIPAYLQQYHNAQVQDSGKMKEPDITGIKAASPDLIIMSGRQNNFYKDLSAIAPTLNYSVNAGENYYSAVKNQIRLLGKIAGKEVLAQEQLNALDLKMDAARQLAQQSGKKAIVVLHNDGNVMLMNQGSYAALIFDELHVKRAVNANDLPVPDKAENGRPARIMVDNQFIAQYHPDIIYVVDRSKAIGNTPMRSDYFDNKVMQNAGTQIVNLSADLWYLSGNGLESLNRQIDEVIRPLNSKN</sequence>
<dbReference type="PANTHER" id="PTHR30532">
    <property type="entry name" value="IRON III DICITRATE-BINDING PERIPLASMIC PROTEIN"/>
    <property type="match status" value="1"/>
</dbReference>
<comment type="similarity">
    <text evidence="2">Belongs to the bacterial solute-binding protein 8 family.</text>
</comment>
<dbReference type="InterPro" id="IPR051313">
    <property type="entry name" value="Bact_iron-sidero_bind"/>
</dbReference>
<accession>A0A2N9Y417</accession>
<keyword evidence="3" id="KW-0813">Transport</keyword>
<evidence type="ECO:0000256" key="6">
    <source>
        <dbReference type="SAM" id="SignalP"/>
    </source>
</evidence>
<proteinExistence type="inferred from homology"/>
<evidence type="ECO:0000313" key="8">
    <source>
        <dbReference type="EMBL" id="PIT62384.1"/>
    </source>
</evidence>
<protein>
    <recommendedName>
        <fullName evidence="7">Fe/B12 periplasmic-binding domain-containing protein</fullName>
    </recommendedName>
</protein>
<dbReference type="Gene3D" id="3.40.50.1980">
    <property type="entry name" value="Nitrogenase molybdenum iron protein domain"/>
    <property type="match status" value="2"/>
</dbReference>
<dbReference type="PROSITE" id="PS50983">
    <property type="entry name" value="FE_B12_PBP"/>
    <property type="match status" value="1"/>
</dbReference>
<dbReference type="GO" id="GO:1901678">
    <property type="term" value="P:iron coordination entity transport"/>
    <property type="evidence" value="ECO:0007669"/>
    <property type="project" value="UniProtKB-ARBA"/>
</dbReference>
<evidence type="ECO:0000256" key="5">
    <source>
        <dbReference type="ARBA" id="ARBA00022729"/>
    </source>
</evidence>
<dbReference type="Pfam" id="PF01497">
    <property type="entry name" value="Peripla_BP_2"/>
    <property type="match status" value="1"/>
</dbReference>
<evidence type="ECO:0000256" key="3">
    <source>
        <dbReference type="ARBA" id="ARBA00022448"/>
    </source>
</evidence>
<gene>
    <name evidence="8" type="ORF">BHC47_04640</name>
</gene>
<feature type="domain" description="Fe/B12 periplasmic-binding" evidence="7">
    <location>
        <begin position="44"/>
        <end position="313"/>
    </location>
</feature>
<evidence type="ECO:0000256" key="4">
    <source>
        <dbReference type="ARBA" id="ARBA00022496"/>
    </source>
</evidence>
<reference evidence="8 9" key="1">
    <citation type="journal article" date="2017" name="MBio">
        <title>Type VI secretion-mediated competition in the bee gut microbiome.</title>
        <authorList>
            <person name="Steele M.I."/>
            <person name="Kwong W.K."/>
            <person name="Powell J.E."/>
            <person name="Whiteley M."/>
            <person name="Moran N.A."/>
        </authorList>
    </citation>
    <scope>NUCLEOTIDE SEQUENCE [LARGE SCALE GENOMIC DNA]</scope>
    <source>
        <strain evidence="8 9">PEB0171</strain>
    </source>
</reference>
<dbReference type="Proteomes" id="UP000231094">
    <property type="component" value="Unassembled WGS sequence"/>
</dbReference>
<feature type="chain" id="PRO_5014712111" description="Fe/B12 periplasmic-binding domain-containing protein" evidence="6">
    <location>
        <begin position="25"/>
        <end position="313"/>
    </location>
</feature>
<feature type="signal peptide" evidence="6">
    <location>
        <begin position="1"/>
        <end position="24"/>
    </location>
</feature>
<dbReference type="SUPFAM" id="SSF53807">
    <property type="entry name" value="Helical backbone' metal receptor"/>
    <property type="match status" value="1"/>
</dbReference>
<comment type="subcellular location">
    <subcellularLocation>
        <location evidence="1">Cell envelope</location>
    </subcellularLocation>
</comment>
<dbReference type="AlphaFoldDB" id="A0A2N9Y417"/>
<keyword evidence="4" id="KW-0406">Ion transport</keyword>
<dbReference type="GO" id="GO:0030288">
    <property type="term" value="C:outer membrane-bounded periplasmic space"/>
    <property type="evidence" value="ECO:0007669"/>
    <property type="project" value="TreeGrafter"/>
</dbReference>
<evidence type="ECO:0000259" key="7">
    <source>
        <dbReference type="PROSITE" id="PS50983"/>
    </source>
</evidence>
<evidence type="ECO:0000256" key="2">
    <source>
        <dbReference type="ARBA" id="ARBA00008814"/>
    </source>
</evidence>
<dbReference type="PROSITE" id="PS51257">
    <property type="entry name" value="PROKAR_LIPOPROTEIN"/>
    <property type="match status" value="1"/>
</dbReference>
<dbReference type="InterPro" id="IPR002491">
    <property type="entry name" value="ABC_transptr_periplasmic_BD"/>
</dbReference>
<comment type="caution">
    <text evidence="8">The sequence shown here is derived from an EMBL/GenBank/DDBJ whole genome shotgun (WGS) entry which is preliminary data.</text>
</comment>
<dbReference type="EMBL" id="MEIV01000051">
    <property type="protein sequence ID" value="PIT62384.1"/>
    <property type="molecule type" value="Genomic_DNA"/>
</dbReference>
<organism evidence="8 9">
    <name type="scientific">Snodgrassella alvi</name>
    <dbReference type="NCBI Taxonomy" id="1196083"/>
    <lineage>
        <taxon>Bacteria</taxon>
        <taxon>Pseudomonadati</taxon>
        <taxon>Pseudomonadota</taxon>
        <taxon>Betaproteobacteria</taxon>
        <taxon>Neisseriales</taxon>
        <taxon>Neisseriaceae</taxon>
        <taxon>Snodgrassella</taxon>
    </lineage>
</organism>
<dbReference type="PANTHER" id="PTHR30532:SF28">
    <property type="entry name" value="PETROBACTIN-BINDING PROTEIN YCLQ"/>
    <property type="match status" value="1"/>
</dbReference>
<evidence type="ECO:0000313" key="9">
    <source>
        <dbReference type="Proteomes" id="UP000231094"/>
    </source>
</evidence>
<keyword evidence="4" id="KW-0408">Iron</keyword>
<dbReference type="RefSeq" id="WP_100115490.1">
    <property type="nucleotide sequence ID" value="NZ_MEIV01000051.1"/>
</dbReference>
<keyword evidence="5 6" id="KW-0732">Signal</keyword>